<dbReference type="InterPro" id="IPR017441">
    <property type="entry name" value="Protein_kinase_ATP_BS"/>
</dbReference>
<protein>
    <recommendedName>
        <fullName evidence="1">non-specific serine/threonine protein kinase</fullName>
        <ecNumber evidence="1">2.7.11.1</ecNumber>
    </recommendedName>
</protein>
<dbReference type="InterPro" id="IPR000719">
    <property type="entry name" value="Prot_kinase_dom"/>
</dbReference>
<dbReference type="AlphaFoldDB" id="A0A6C0KIU7"/>
<evidence type="ECO:0000256" key="1">
    <source>
        <dbReference type="ARBA" id="ARBA00012513"/>
    </source>
</evidence>
<dbReference type="EC" id="2.7.11.1" evidence="1"/>
<dbReference type="InterPro" id="IPR050235">
    <property type="entry name" value="CK1_Ser-Thr_kinase"/>
</dbReference>
<dbReference type="InterPro" id="IPR008271">
    <property type="entry name" value="Ser/Thr_kinase_AS"/>
</dbReference>
<keyword evidence="3" id="KW-0067">ATP-binding</keyword>
<evidence type="ECO:0000256" key="2">
    <source>
        <dbReference type="ARBA" id="ARBA00022741"/>
    </source>
</evidence>
<dbReference type="Gene3D" id="1.10.510.10">
    <property type="entry name" value="Transferase(Phosphotransferase) domain 1"/>
    <property type="match status" value="1"/>
</dbReference>
<reference evidence="5" key="1">
    <citation type="journal article" date="2020" name="Nature">
        <title>Giant virus diversity and host interactions through global metagenomics.</title>
        <authorList>
            <person name="Schulz F."/>
            <person name="Roux S."/>
            <person name="Paez-Espino D."/>
            <person name="Jungbluth S."/>
            <person name="Walsh D.A."/>
            <person name="Denef V.J."/>
            <person name="McMahon K.D."/>
            <person name="Konstantinidis K.T."/>
            <person name="Eloe-Fadrosh E.A."/>
            <person name="Kyrpides N.C."/>
            <person name="Woyke T."/>
        </authorList>
    </citation>
    <scope>NUCLEOTIDE SEQUENCE</scope>
    <source>
        <strain evidence="5">GVMAG-S-3300012000-53</strain>
    </source>
</reference>
<feature type="domain" description="Protein kinase" evidence="4">
    <location>
        <begin position="9"/>
        <end position="279"/>
    </location>
</feature>
<dbReference type="SMART" id="SM00220">
    <property type="entry name" value="S_TKc"/>
    <property type="match status" value="1"/>
</dbReference>
<dbReference type="EMBL" id="MN740887">
    <property type="protein sequence ID" value="QHU16610.1"/>
    <property type="molecule type" value="Genomic_DNA"/>
</dbReference>
<dbReference type="PANTHER" id="PTHR11909">
    <property type="entry name" value="CASEIN KINASE-RELATED"/>
    <property type="match status" value="1"/>
</dbReference>
<dbReference type="SUPFAM" id="SSF56112">
    <property type="entry name" value="Protein kinase-like (PK-like)"/>
    <property type="match status" value="1"/>
</dbReference>
<evidence type="ECO:0000313" key="5">
    <source>
        <dbReference type="EMBL" id="QHU16610.1"/>
    </source>
</evidence>
<proteinExistence type="predicted"/>
<dbReference type="PROSITE" id="PS00108">
    <property type="entry name" value="PROTEIN_KINASE_ST"/>
    <property type="match status" value="1"/>
</dbReference>
<accession>A0A6C0KIU7</accession>
<evidence type="ECO:0000256" key="3">
    <source>
        <dbReference type="ARBA" id="ARBA00022840"/>
    </source>
</evidence>
<dbReference type="PROSITE" id="PS00107">
    <property type="entry name" value="PROTEIN_KINASE_ATP"/>
    <property type="match status" value="1"/>
</dbReference>
<dbReference type="GO" id="GO:0005524">
    <property type="term" value="F:ATP binding"/>
    <property type="evidence" value="ECO:0007669"/>
    <property type="project" value="UniProtKB-KW"/>
</dbReference>
<sequence>MSIVIHNKYIVEQKIGNGQFGSVLKGYNKKTREPVAIKLESLSSPIKLLKSETNILNYLYNQGCRSIPCVYWYGAYDKYMSLVMPLYECSLQEYCKKNILTTEKISRIMLQCLQIVESIHEKYVLHRDIKPDNFMVKEGELFLIDFGFSSFYIQDEKQHIPFSTYENIIGTPKFVSYHIHNGCEPSRRDDLISIGYIYLYLLYETLPWEKQREPSDTMGYTESYIQHPINILRRDLKSLENLEKLYSELHPIFMNYIRYCYSIKFDEEPLYERIKQLFIKTI</sequence>
<organism evidence="5">
    <name type="scientific">viral metagenome</name>
    <dbReference type="NCBI Taxonomy" id="1070528"/>
    <lineage>
        <taxon>unclassified sequences</taxon>
        <taxon>metagenomes</taxon>
        <taxon>organismal metagenomes</taxon>
    </lineage>
</organism>
<name>A0A6C0KIU7_9ZZZZ</name>
<evidence type="ECO:0000259" key="4">
    <source>
        <dbReference type="PROSITE" id="PS50011"/>
    </source>
</evidence>
<dbReference type="GO" id="GO:0004674">
    <property type="term" value="F:protein serine/threonine kinase activity"/>
    <property type="evidence" value="ECO:0007669"/>
    <property type="project" value="UniProtKB-EC"/>
</dbReference>
<keyword evidence="2" id="KW-0547">Nucleotide-binding</keyword>
<dbReference type="Pfam" id="PF00069">
    <property type="entry name" value="Pkinase"/>
    <property type="match status" value="1"/>
</dbReference>
<dbReference type="InterPro" id="IPR011009">
    <property type="entry name" value="Kinase-like_dom_sf"/>
</dbReference>
<dbReference type="PROSITE" id="PS50011">
    <property type="entry name" value="PROTEIN_KINASE_DOM"/>
    <property type="match status" value="1"/>
</dbReference>